<dbReference type="InterPro" id="IPR055294">
    <property type="entry name" value="FBL60-like"/>
</dbReference>
<dbReference type="PANTHER" id="PTHR31293:SF12">
    <property type="entry name" value="RNI-LIKE SUPERFAMILY PROTEIN"/>
    <property type="match status" value="1"/>
</dbReference>
<dbReference type="InterPro" id="IPR036047">
    <property type="entry name" value="F-box-like_dom_sf"/>
</dbReference>
<name>A0A2Z6LXX0_TRISU</name>
<feature type="domain" description="F-box" evidence="1">
    <location>
        <begin position="28"/>
        <end position="64"/>
    </location>
</feature>
<sequence length="321" mass="35926">MFLKQEMVTIKEENSASKRGKFDEEKNADRITTLPHDILSNILSFLPTKTVVSTSLLSPKWRHIWQQHLSVLDFSDDDFEPNEDRFELFKTLAVFVNSVFALGKPCDVKKMRLSCTESLVEDKFCIYSVNAWVRSVIGPHLKELDLIFGSNDGYFFEPPINLSACINLVSFSLARAVYFDLKFAKGICLPSLKKLYLEIGYVEVTSVSAFLSGCPILETLDLCFDSEEYDILRVPSSLKKLKINLGNDNEVGASFEIDAPGLEYLNISRFTFGNVGNLQHVVEASLDIHPPTGASAFTLVKLLDTLSGVKHLVLSHSTTKV</sequence>
<dbReference type="InterPro" id="IPR053781">
    <property type="entry name" value="F-box_AtFBL13-like"/>
</dbReference>
<accession>A0A2Z6LXX0</accession>
<dbReference type="SUPFAM" id="SSF81383">
    <property type="entry name" value="F-box domain"/>
    <property type="match status" value="1"/>
</dbReference>
<dbReference type="Pfam" id="PF24758">
    <property type="entry name" value="LRR_At5g56370"/>
    <property type="match status" value="1"/>
</dbReference>
<proteinExistence type="predicted"/>
<evidence type="ECO:0000313" key="3">
    <source>
        <dbReference type="Proteomes" id="UP000242715"/>
    </source>
</evidence>
<evidence type="ECO:0000259" key="1">
    <source>
        <dbReference type="PROSITE" id="PS50181"/>
    </source>
</evidence>
<dbReference type="Pfam" id="PF00646">
    <property type="entry name" value="F-box"/>
    <property type="match status" value="1"/>
</dbReference>
<dbReference type="InterPro" id="IPR055411">
    <property type="entry name" value="LRR_FXL15/At3g58940/PEG3-like"/>
</dbReference>
<dbReference type="OrthoDB" id="1434696at2759"/>
<evidence type="ECO:0000313" key="2">
    <source>
        <dbReference type="EMBL" id="GAU24744.1"/>
    </source>
</evidence>
<reference evidence="3" key="1">
    <citation type="journal article" date="2017" name="Front. Plant Sci.">
        <title>Climate Clever Clovers: New Paradigm to Reduce the Environmental Footprint of Ruminants by Breeding Low Methanogenic Forages Utilizing Haplotype Variation.</title>
        <authorList>
            <person name="Kaur P."/>
            <person name="Appels R."/>
            <person name="Bayer P.E."/>
            <person name="Keeble-Gagnere G."/>
            <person name="Wang J."/>
            <person name="Hirakawa H."/>
            <person name="Shirasawa K."/>
            <person name="Vercoe P."/>
            <person name="Stefanova K."/>
            <person name="Durmic Z."/>
            <person name="Nichols P."/>
            <person name="Revell C."/>
            <person name="Isobe S.N."/>
            <person name="Edwards D."/>
            <person name="Erskine W."/>
        </authorList>
    </citation>
    <scope>NUCLEOTIDE SEQUENCE [LARGE SCALE GENOMIC DNA]</scope>
    <source>
        <strain evidence="3">cv. Daliak</strain>
    </source>
</reference>
<dbReference type="InterPro" id="IPR001810">
    <property type="entry name" value="F-box_dom"/>
</dbReference>
<dbReference type="SMART" id="SM00256">
    <property type="entry name" value="FBOX"/>
    <property type="match status" value="1"/>
</dbReference>
<dbReference type="CDD" id="cd22160">
    <property type="entry name" value="F-box_AtFBL13-like"/>
    <property type="match status" value="1"/>
</dbReference>
<dbReference type="InterPro" id="IPR032675">
    <property type="entry name" value="LRR_dom_sf"/>
</dbReference>
<dbReference type="SUPFAM" id="SSF52047">
    <property type="entry name" value="RNI-like"/>
    <property type="match status" value="1"/>
</dbReference>
<dbReference type="EMBL" id="DF973296">
    <property type="protein sequence ID" value="GAU24744.1"/>
    <property type="molecule type" value="Genomic_DNA"/>
</dbReference>
<organism evidence="2 3">
    <name type="scientific">Trifolium subterraneum</name>
    <name type="common">Subterranean clover</name>
    <dbReference type="NCBI Taxonomy" id="3900"/>
    <lineage>
        <taxon>Eukaryota</taxon>
        <taxon>Viridiplantae</taxon>
        <taxon>Streptophyta</taxon>
        <taxon>Embryophyta</taxon>
        <taxon>Tracheophyta</taxon>
        <taxon>Spermatophyta</taxon>
        <taxon>Magnoliopsida</taxon>
        <taxon>eudicotyledons</taxon>
        <taxon>Gunneridae</taxon>
        <taxon>Pentapetalae</taxon>
        <taxon>rosids</taxon>
        <taxon>fabids</taxon>
        <taxon>Fabales</taxon>
        <taxon>Fabaceae</taxon>
        <taxon>Papilionoideae</taxon>
        <taxon>50 kb inversion clade</taxon>
        <taxon>NPAAA clade</taxon>
        <taxon>Hologalegina</taxon>
        <taxon>IRL clade</taxon>
        <taxon>Trifolieae</taxon>
        <taxon>Trifolium</taxon>
    </lineage>
</organism>
<dbReference type="Gene3D" id="3.80.10.10">
    <property type="entry name" value="Ribonuclease Inhibitor"/>
    <property type="match status" value="1"/>
</dbReference>
<dbReference type="PANTHER" id="PTHR31293">
    <property type="entry name" value="RNI-LIKE SUPERFAMILY PROTEIN"/>
    <property type="match status" value="1"/>
</dbReference>
<protein>
    <recommendedName>
        <fullName evidence="1">F-box domain-containing protein</fullName>
    </recommendedName>
</protein>
<gene>
    <name evidence="2" type="ORF">TSUD_355730</name>
</gene>
<dbReference type="PROSITE" id="PS50181">
    <property type="entry name" value="FBOX"/>
    <property type="match status" value="1"/>
</dbReference>
<dbReference type="AlphaFoldDB" id="A0A2Z6LXX0"/>
<dbReference type="Proteomes" id="UP000242715">
    <property type="component" value="Unassembled WGS sequence"/>
</dbReference>
<keyword evidence="3" id="KW-1185">Reference proteome</keyword>
<dbReference type="Gene3D" id="1.20.1280.50">
    <property type="match status" value="1"/>
</dbReference>